<dbReference type="InterPro" id="IPR014729">
    <property type="entry name" value="Rossmann-like_a/b/a_fold"/>
</dbReference>
<reference evidence="11 12" key="1">
    <citation type="journal article" date="2016" name="Front. Microbiol.">
        <title>Genomic Resource of Rice Seed Associated Bacteria.</title>
        <authorList>
            <person name="Midha S."/>
            <person name="Bansal K."/>
            <person name="Sharma S."/>
            <person name="Kumar N."/>
            <person name="Patil P.P."/>
            <person name="Chaudhry V."/>
            <person name="Patil P.B."/>
        </authorList>
    </citation>
    <scope>NUCLEOTIDE SEQUENCE [LARGE SCALE GENOMIC DNA]</scope>
    <source>
        <strain evidence="11 12">NS258</strain>
    </source>
</reference>
<evidence type="ECO:0000313" key="11">
    <source>
        <dbReference type="EMBL" id="KTW17286.1"/>
    </source>
</evidence>
<gene>
    <name evidence="11" type="ORF">NS258_02490</name>
</gene>
<evidence type="ECO:0000256" key="10">
    <source>
        <dbReference type="ARBA" id="ARBA00047890"/>
    </source>
</evidence>
<dbReference type="EC" id="6.3.4.20" evidence="9"/>
<evidence type="ECO:0000256" key="7">
    <source>
        <dbReference type="ARBA" id="ARBA00022840"/>
    </source>
</evidence>
<dbReference type="AlphaFoldDB" id="A0A147JCJ6"/>
<dbReference type="PANTHER" id="PTHR42914">
    <property type="entry name" value="7-CYANO-7-DEAZAGUANINE SYNTHASE"/>
    <property type="match status" value="1"/>
</dbReference>
<evidence type="ECO:0000256" key="6">
    <source>
        <dbReference type="ARBA" id="ARBA00022833"/>
    </source>
</evidence>
<comment type="caution">
    <text evidence="11">The sequence shown here is derived from an EMBL/GenBank/DDBJ whole genome shotgun (WGS) entry which is preliminary data.</text>
</comment>
<dbReference type="EMBL" id="LDTC01000012">
    <property type="protein sequence ID" value="KTW17286.1"/>
    <property type="molecule type" value="Genomic_DNA"/>
</dbReference>
<dbReference type="Gene3D" id="3.40.50.620">
    <property type="entry name" value="HUPs"/>
    <property type="match status" value="1"/>
</dbReference>
<accession>A0A147JCJ6</accession>
<evidence type="ECO:0000256" key="3">
    <source>
        <dbReference type="ARBA" id="ARBA00022723"/>
    </source>
</evidence>
<dbReference type="PATRIC" id="fig|33051.5.peg.441"/>
<keyword evidence="6" id="KW-0862">Zinc</keyword>
<comment type="catalytic activity">
    <reaction evidence="10">
        <text>7-carboxy-7-carbaguanine + NH4(+) + 2 ATP = 7-cyano-7-carbaguanine + 2 AMP + 2 diphosphate + 2 H(+)</text>
        <dbReference type="Rhea" id="RHEA:27982"/>
        <dbReference type="ChEBI" id="CHEBI:15378"/>
        <dbReference type="ChEBI" id="CHEBI:28938"/>
        <dbReference type="ChEBI" id="CHEBI:30616"/>
        <dbReference type="ChEBI" id="CHEBI:33019"/>
        <dbReference type="ChEBI" id="CHEBI:45075"/>
        <dbReference type="ChEBI" id="CHEBI:61036"/>
        <dbReference type="ChEBI" id="CHEBI:456215"/>
        <dbReference type="EC" id="6.3.4.20"/>
    </reaction>
</comment>
<comment type="pathway">
    <text evidence="1">Purine metabolism; 7-cyano-7-deazaguanine biosynthesis.</text>
</comment>
<proteinExistence type="inferred from homology"/>
<dbReference type="GO" id="GO:0046872">
    <property type="term" value="F:metal ion binding"/>
    <property type="evidence" value="ECO:0007669"/>
    <property type="project" value="UniProtKB-KW"/>
</dbReference>
<dbReference type="PIRSF" id="PIRSF006293">
    <property type="entry name" value="ExsB"/>
    <property type="match status" value="1"/>
</dbReference>
<dbReference type="GO" id="GO:0008616">
    <property type="term" value="P:tRNA queuosine(34) biosynthetic process"/>
    <property type="evidence" value="ECO:0007669"/>
    <property type="project" value="UniProtKB-KW"/>
</dbReference>
<name>A0A147JCJ6_9SPHN</name>
<dbReference type="Pfam" id="PF06508">
    <property type="entry name" value="QueC"/>
    <property type="match status" value="1"/>
</dbReference>
<dbReference type="InterPro" id="IPR018317">
    <property type="entry name" value="QueC"/>
</dbReference>
<sequence length="196" mass="20812">MSVVTLVSGGLDSSLVALLAKEEGLEQFPLFVDYGQRAKVRELDACRAVMRRMGLPEPAVAELGGFGALIRSGLTDASLHVVDDAFTPGRNMLFLLVASAHAFQRGADAVSIGLLHEDASIFPDQTSAFLADAEAMIRRCMGREIRVLAPLAGFHKVDVVALAQEKGVVGTYSCHLGLEDACGACIACNEFRFGDA</sequence>
<dbReference type="GO" id="GO:0016874">
    <property type="term" value="F:ligase activity"/>
    <property type="evidence" value="ECO:0007669"/>
    <property type="project" value="UniProtKB-KW"/>
</dbReference>
<keyword evidence="7" id="KW-0067">ATP-binding</keyword>
<keyword evidence="3" id="KW-0479">Metal-binding</keyword>
<evidence type="ECO:0000256" key="8">
    <source>
        <dbReference type="ARBA" id="ARBA00037993"/>
    </source>
</evidence>
<evidence type="ECO:0000256" key="1">
    <source>
        <dbReference type="ARBA" id="ARBA00005061"/>
    </source>
</evidence>
<evidence type="ECO:0000256" key="9">
    <source>
        <dbReference type="ARBA" id="ARBA00039149"/>
    </source>
</evidence>
<dbReference type="RefSeq" id="WP_058715567.1">
    <property type="nucleotide sequence ID" value="NZ_LDTC01000012.1"/>
</dbReference>
<evidence type="ECO:0000256" key="5">
    <source>
        <dbReference type="ARBA" id="ARBA00022785"/>
    </source>
</evidence>
<comment type="similarity">
    <text evidence="8">Belongs to the QueC family.</text>
</comment>
<dbReference type="SUPFAM" id="SSF52402">
    <property type="entry name" value="Adenine nucleotide alpha hydrolases-like"/>
    <property type="match status" value="1"/>
</dbReference>
<dbReference type="PANTHER" id="PTHR42914:SF1">
    <property type="entry name" value="7-CYANO-7-DEAZAGUANINE SYNTHASE"/>
    <property type="match status" value="1"/>
</dbReference>
<evidence type="ECO:0000256" key="4">
    <source>
        <dbReference type="ARBA" id="ARBA00022741"/>
    </source>
</evidence>
<protein>
    <recommendedName>
        <fullName evidence="9">7-cyano-7-deazaguanine synthase</fullName>
        <ecNumber evidence="9">6.3.4.20</ecNumber>
    </recommendedName>
</protein>
<dbReference type="GO" id="GO:0005524">
    <property type="term" value="F:ATP binding"/>
    <property type="evidence" value="ECO:0007669"/>
    <property type="project" value="UniProtKB-KW"/>
</dbReference>
<evidence type="ECO:0000256" key="2">
    <source>
        <dbReference type="ARBA" id="ARBA00022598"/>
    </source>
</evidence>
<evidence type="ECO:0000313" key="12">
    <source>
        <dbReference type="Proteomes" id="UP000074410"/>
    </source>
</evidence>
<keyword evidence="5" id="KW-0671">Queuosine biosynthesis</keyword>
<keyword evidence="4" id="KW-0547">Nucleotide-binding</keyword>
<dbReference type="Proteomes" id="UP000074410">
    <property type="component" value="Unassembled WGS sequence"/>
</dbReference>
<keyword evidence="2" id="KW-0436">Ligase</keyword>
<organism evidence="11 12">
    <name type="scientific">Sphingomonas sanguinis</name>
    <dbReference type="NCBI Taxonomy" id="33051"/>
    <lineage>
        <taxon>Bacteria</taxon>
        <taxon>Pseudomonadati</taxon>
        <taxon>Pseudomonadota</taxon>
        <taxon>Alphaproteobacteria</taxon>
        <taxon>Sphingomonadales</taxon>
        <taxon>Sphingomonadaceae</taxon>
        <taxon>Sphingomonas</taxon>
    </lineage>
</organism>